<dbReference type="SUPFAM" id="SSF51197">
    <property type="entry name" value="Clavaminate synthase-like"/>
    <property type="match status" value="1"/>
</dbReference>
<proteinExistence type="inferred from homology"/>
<keyword evidence="9" id="KW-1185">Reference proteome</keyword>
<dbReference type="GO" id="GO:0005634">
    <property type="term" value="C:nucleus"/>
    <property type="evidence" value="ECO:0007669"/>
    <property type="project" value="TreeGrafter"/>
</dbReference>
<accession>A0AAU9JMG8</accession>
<keyword evidence="5" id="KW-0408">Iron</keyword>
<sequence>MKTFSKESLVINLSKQVEFSTGKSDPSSHSLNDQASKKTSPKACTPCICGCNSPMLMGKRNPNLRFSSPKENFLVLLQWFFEEFKTSKFSLQVIPDSNYDIYDLFHCILKVRKHFGRISWRAVGKVLSPINSCRESRHALKAFYKKYLSDFEEWIYEKGPVTVGCIDTEIIVTILKDFIPKHHIDKQELASNEIESAITSDTNHEESSEIISQEVVDTVEDLIKGAAKIIEQEGAEKAMKQNIFIKDNKQDESKIEEKPQIRISEDECEEEVLHKKRKIVNYEDLPDINAANEFPIFIVQKIEVKEEKRKLKKSKPKRENNQEKVEEEKTKHEAKEKINQKESVPKEESPKNEILKKPKKSEEINISNPMTPEFRSKNPTDLGYRTNFISRYLPIEMQESHKLQEDLLNQDNPQKPEKESKAHFIRKKQSAANIKRSCGVTYVLPTESTQTGVSDQFAPLPPLAFQVGTVDRIIPSEEREKYFTMSRELIKHLFENQGVVRVTIQKNYGETDLKKYVLGEMDDGDEVLVEDMKIMWRILGKDNFVVIHLQMDEKTLLAPTLPGNRGDVMIGFLVKKGLCGMKSVKKCLGLDELETDPLNTYATQIRLELYLQKKSWKIAIPHARKLLCSFIYEFEAYIQRFLLDWNAEREKFFVTKVLEPKQGIFLWKKSCSCPLSPLHTSPTSSWSPSSSWILPNSRSCPICSSFTTEPLYTYENGLSSLLDSKNPPNWFYLINTRDSFSYDLHVKKSTIRWNDRNIIKQEYYFRKNDLPSNYHDWEKWLEGDYVRAGIVTYQGIFSQDELLKLEEKARGTEQDFRNGQFLINTAQPSYGAGGVIKRTKFFFGTRYMWTATQLAEKQSRVAAGVRVDVSDTPYWMKKEILDPLVDSGIIEKNFINSIAMNIYHDGKEGLAQHFDDAVRFKQPIYTVKLGSDARLSFGSQFYGYLNGAFCIPCPRGVVCVMEEFSYAANSAKHCVRPCDMSGRSITLILRQIHPFIMEEARKYDAEIDLPTWFSTLSLDDDSVPYYKQKEMEAKLLMKEEKEAGKKLSSNSY</sequence>
<comment type="similarity">
    <text evidence="1">Belongs to the alkB family.</text>
</comment>
<feature type="compositionally biased region" description="Polar residues" evidence="6">
    <location>
        <begin position="20"/>
        <end position="38"/>
    </location>
</feature>
<feature type="compositionally biased region" description="Basic and acidic residues" evidence="6">
    <location>
        <begin position="317"/>
        <end position="363"/>
    </location>
</feature>
<reference evidence="8" key="1">
    <citation type="submission" date="2021-09" db="EMBL/GenBank/DDBJ databases">
        <authorList>
            <consortium name="AG Swart"/>
            <person name="Singh M."/>
            <person name="Singh A."/>
            <person name="Seah K."/>
            <person name="Emmerich C."/>
        </authorList>
    </citation>
    <scope>NUCLEOTIDE SEQUENCE</scope>
    <source>
        <strain evidence="8">ATCC30299</strain>
    </source>
</reference>
<dbReference type="AlphaFoldDB" id="A0AAU9JMG8"/>
<organism evidence="8 9">
    <name type="scientific">Blepharisma stoltei</name>
    <dbReference type="NCBI Taxonomy" id="1481888"/>
    <lineage>
        <taxon>Eukaryota</taxon>
        <taxon>Sar</taxon>
        <taxon>Alveolata</taxon>
        <taxon>Ciliophora</taxon>
        <taxon>Postciliodesmatophora</taxon>
        <taxon>Heterotrichea</taxon>
        <taxon>Heterotrichida</taxon>
        <taxon>Blepharismidae</taxon>
        <taxon>Blepharisma</taxon>
    </lineage>
</organism>
<dbReference type="SUPFAM" id="SSF46774">
    <property type="entry name" value="ARID-like"/>
    <property type="match status" value="1"/>
</dbReference>
<dbReference type="Gene3D" id="2.60.120.590">
    <property type="entry name" value="Alpha-ketoglutarate-dependent dioxygenase AlkB-like"/>
    <property type="match status" value="1"/>
</dbReference>
<dbReference type="GO" id="GO:0003677">
    <property type="term" value="F:DNA binding"/>
    <property type="evidence" value="ECO:0007669"/>
    <property type="project" value="InterPro"/>
</dbReference>
<dbReference type="GO" id="GO:0006397">
    <property type="term" value="P:mRNA processing"/>
    <property type="evidence" value="ECO:0007669"/>
    <property type="project" value="InterPro"/>
</dbReference>
<dbReference type="PANTHER" id="PTHR32074:SF2">
    <property type="entry name" value="RNA DEMETHYLASE ALKBH5"/>
    <property type="match status" value="1"/>
</dbReference>
<dbReference type="GO" id="GO:0035515">
    <property type="term" value="F:oxidative RNA demethylase activity"/>
    <property type="evidence" value="ECO:0007669"/>
    <property type="project" value="InterPro"/>
</dbReference>
<evidence type="ECO:0000256" key="4">
    <source>
        <dbReference type="ARBA" id="ARBA00023002"/>
    </source>
</evidence>
<keyword evidence="2" id="KW-0479">Metal-binding</keyword>
<dbReference type="InterPro" id="IPR032860">
    <property type="entry name" value="ALKBH5"/>
</dbReference>
<evidence type="ECO:0000256" key="6">
    <source>
        <dbReference type="SAM" id="MobiDB-lite"/>
    </source>
</evidence>
<evidence type="ECO:0000259" key="7">
    <source>
        <dbReference type="PROSITE" id="PS51011"/>
    </source>
</evidence>
<dbReference type="EMBL" id="CAJZBQ010000041">
    <property type="protein sequence ID" value="CAG9326903.1"/>
    <property type="molecule type" value="Genomic_DNA"/>
</dbReference>
<dbReference type="CDD" id="cd16100">
    <property type="entry name" value="ARID"/>
    <property type="match status" value="1"/>
</dbReference>
<dbReference type="Gene3D" id="1.10.150.60">
    <property type="entry name" value="ARID DNA-binding domain"/>
    <property type="match status" value="1"/>
</dbReference>
<evidence type="ECO:0000313" key="8">
    <source>
        <dbReference type="EMBL" id="CAG9326903.1"/>
    </source>
</evidence>
<dbReference type="InterPro" id="IPR001606">
    <property type="entry name" value="ARID_dom"/>
</dbReference>
<evidence type="ECO:0000313" key="9">
    <source>
        <dbReference type="Proteomes" id="UP001162131"/>
    </source>
</evidence>
<dbReference type="PROSITE" id="PS51011">
    <property type="entry name" value="ARID"/>
    <property type="match status" value="1"/>
</dbReference>
<evidence type="ECO:0000256" key="5">
    <source>
        <dbReference type="ARBA" id="ARBA00023004"/>
    </source>
</evidence>
<dbReference type="Proteomes" id="UP001162131">
    <property type="component" value="Unassembled WGS sequence"/>
</dbReference>
<gene>
    <name evidence="8" type="ORF">BSTOLATCC_MIC42163</name>
</gene>
<evidence type="ECO:0000256" key="2">
    <source>
        <dbReference type="ARBA" id="ARBA00022723"/>
    </source>
</evidence>
<comment type="caution">
    <text evidence="8">The sequence shown here is derived from an EMBL/GenBank/DDBJ whole genome shotgun (WGS) entry which is preliminary data.</text>
</comment>
<dbReference type="InterPro" id="IPR037151">
    <property type="entry name" value="AlkB-like_sf"/>
</dbReference>
<evidence type="ECO:0000256" key="1">
    <source>
        <dbReference type="ARBA" id="ARBA00007879"/>
    </source>
</evidence>
<keyword evidence="4" id="KW-0560">Oxidoreductase</keyword>
<evidence type="ECO:0000256" key="3">
    <source>
        <dbReference type="ARBA" id="ARBA00022964"/>
    </source>
</evidence>
<feature type="region of interest" description="Disordered" evidence="6">
    <location>
        <begin position="20"/>
        <end position="40"/>
    </location>
</feature>
<feature type="domain" description="ARID" evidence="7">
    <location>
        <begin position="67"/>
        <end position="156"/>
    </location>
</feature>
<feature type="region of interest" description="Disordered" evidence="6">
    <location>
        <begin position="308"/>
        <end position="381"/>
    </location>
</feature>
<dbReference type="PANTHER" id="PTHR32074">
    <property type="entry name" value="RNA DEMETHYLASE ALKBH5"/>
    <property type="match status" value="1"/>
</dbReference>
<dbReference type="GO" id="GO:0006406">
    <property type="term" value="P:mRNA export from nucleus"/>
    <property type="evidence" value="ECO:0007669"/>
    <property type="project" value="TreeGrafter"/>
</dbReference>
<dbReference type="SMART" id="SM00501">
    <property type="entry name" value="BRIGHT"/>
    <property type="match status" value="1"/>
</dbReference>
<dbReference type="GO" id="GO:0046872">
    <property type="term" value="F:metal ion binding"/>
    <property type="evidence" value="ECO:0007669"/>
    <property type="project" value="UniProtKB-KW"/>
</dbReference>
<keyword evidence="3" id="KW-0223">Dioxygenase</keyword>
<dbReference type="InterPro" id="IPR036431">
    <property type="entry name" value="ARID_dom_sf"/>
</dbReference>
<name>A0AAU9JMG8_9CILI</name>
<protein>
    <recommendedName>
        <fullName evidence="7">ARID domain-containing protein</fullName>
    </recommendedName>
</protein>